<dbReference type="PANTHER" id="PTHR46518:SF1">
    <property type="entry name" value="OUTER DYNEIN ARM-DOCKING COMPLEX SUBUNIT 3"/>
    <property type="match status" value="1"/>
</dbReference>
<dbReference type="Proteomes" id="UP001318040">
    <property type="component" value="Chromosome 21"/>
</dbReference>
<dbReference type="GO" id="GO:0003341">
    <property type="term" value="P:cilium movement"/>
    <property type="evidence" value="ECO:0007669"/>
    <property type="project" value="InterPro"/>
</dbReference>
<feature type="compositionally biased region" description="Basic residues" evidence="3">
    <location>
        <begin position="530"/>
        <end position="543"/>
    </location>
</feature>
<dbReference type="KEGG" id="pmrn:116944373"/>
<gene>
    <name evidence="6" type="primary">CCDC151</name>
</gene>
<dbReference type="RefSeq" id="XP_032813836.1">
    <property type="nucleotide sequence ID" value="XM_032957945.1"/>
</dbReference>
<evidence type="ECO:0000256" key="1">
    <source>
        <dbReference type="ARBA" id="ARBA00023054"/>
    </source>
</evidence>
<evidence type="ECO:0000259" key="4">
    <source>
        <dbReference type="Pfam" id="PF21773"/>
    </source>
</evidence>
<protein>
    <submittedName>
        <fullName evidence="6">Coiled-coil domain-containing protein 151 isoform X1</fullName>
    </submittedName>
</protein>
<evidence type="ECO:0000256" key="3">
    <source>
        <dbReference type="SAM" id="MobiDB-lite"/>
    </source>
</evidence>
<sequence>MPIVKDVVKPPVHEQISDLHKKIQLLDGERKAYYESSQSTIKKNRETISHIRQENKQLHRKLATSIAGDEQVINMAFQNHQAEKAVMKNKTGQAAVEMLDQRVCERIKRLNALHHETEQRERRLQELQAHRDLLQAETSREEATHSGNSEQAKDLRMLENRLEKARMKCAEAERVAGVYMRIRGHLQQERLNFPTVLDGLEAQILQQRQQLEHLQAMEKEAQLARDTAKLELQQQEESVAKERRERERTLAEYKRQVEERTRMLFDRKRALIPQEEPASETQRAATAAEEQERKIRSYEEAFQRIKEATGVSDTKEVVSRFQSQGKTQEDLEMMKSSNKRELARLKEQHEKLKQEYTQIKYSGEAKLSSAERLLQELEQLALEEEKKRDVAREELERSTRLMNGVRAGVEHLYEKLQHIQTDEELPEVGSYDGDEGVVAMLAVAEHRLLALKKELEGQDLTKILQQIGDEEFYTRIEGNLPTYNVRIKLPSSKKKADIFEDEESSGEDATEVLTRATLKRQSQQIIEAKTRRRTQGRKKKGKH</sequence>
<evidence type="ECO:0000313" key="6">
    <source>
        <dbReference type="RefSeq" id="XP_032813836.1"/>
    </source>
</evidence>
<dbReference type="GO" id="GO:0097542">
    <property type="term" value="C:ciliary tip"/>
    <property type="evidence" value="ECO:0007669"/>
    <property type="project" value="TreeGrafter"/>
</dbReference>
<accession>A0AAJ7T9I7</accession>
<dbReference type="GO" id="GO:0035253">
    <property type="term" value="C:ciliary rootlet"/>
    <property type="evidence" value="ECO:0007669"/>
    <property type="project" value="TreeGrafter"/>
</dbReference>
<dbReference type="GO" id="GO:0036064">
    <property type="term" value="C:ciliary basal body"/>
    <property type="evidence" value="ECO:0007669"/>
    <property type="project" value="TreeGrafter"/>
</dbReference>
<feature type="coiled-coil region" evidence="2">
    <location>
        <begin position="107"/>
        <end position="401"/>
    </location>
</feature>
<keyword evidence="1 2" id="KW-0175">Coiled coil</keyword>
<dbReference type="Pfam" id="PF21773">
    <property type="entry name" value="ODAD1_CC"/>
    <property type="match status" value="1"/>
</dbReference>
<dbReference type="PANTHER" id="PTHR46518">
    <property type="entry name" value="COILED-COIL DOMAIN-CONTAINING PROTEIN 151"/>
    <property type="match status" value="1"/>
</dbReference>
<name>A0AAJ7T9I7_PETMA</name>
<dbReference type="CTD" id="115948"/>
<proteinExistence type="predicted"/>
<dbReference type="GO" id="GO:0036158">
    <property type="term" value="P:outer dynein arm assembly"/>
    <property type="evidence" value="ECO:0007669"/>
    <property type="project" value="InterPro"/>
</dbReference>
<feature type="domain" description="ODAD1 central coiled coil region" evidence="4">
    <location>
        <begin position="153"/>
        <end position="417"/>
    </location>
</feature>
<keyword evidence="5" id="KW-1185">Reference proteome</keyword>
<evidence type="ECO:0000313" key="5">
    <source>
        <dbReference type="Proteomes" id="UP001318040"/>
    </source>
</evidence>
<dbReference type="InterPro" id="IPR049258">
    <property type="entry name" value="ODAD1_CC"/>
</dbReference>
<reference evidence="6" key="1">
    <citation type="submission" date="2025-08" db="UniProtKB">
        <authorList>
            <consortium name="RefSeq"/>
        </authorList>
    </citation>
    <scope>IDENTIFICATION</scope>
    <source>
        <tissue evidence="6">Sperm</tissue>
    </source>
</reference>
<dbReference type="AlphaFoldDB" id="A0AAJ7T9I7"/>
<dbReference type="InterPro" id="IPR033192">
    <property type="entry name" value="ODAD3"/>
</dbReference>
<evidence type="ECO:0000256" key="2">
    <source>
        <dbReference type="SAM" id="Coils"/>
    </source>
</evidence>
<organism evidence="5 6">
    <name type="scientific">Petromyzon marinus</name>
    <name type="common">Sea lamprey</name>
    <dbReference type="NCBI Taxonomy" id="7757"/>
    <lineage>
        <taxon>Eukaryota</taxon>
        <taxon>Metazoa</taxon>
        <taxon>Chordata</taxon>
        <taxon>Craniata</taxon>
        <taxon>Vertebrata</taxon>
        <taxon>Cyclostomata</taxon>
        <taxon>Hyperoartia</taxon>
        <taxon>Petromyzontiformes</taxon>
        <taxon>Petromyzontidae</taxon>
        <taxon>Petromyzon</taxon>
    </lineage>
</organism>
<feature type="region of interest" description="Disordered" evidence="3">
    <location>
        <begin position="522"/>
        <end position="543"/>
    </location>
</feature>